<proteinExistence type="inferred from homology"/>
<dbReference type="SUPFAM" id="SSF53067">
    <property type="entry name" value="Actin-like ATPase domain"/>
    <property type="match status" value="2"/>
</dbReference>
<keyword evidence="5" id="KW-1185">Reference proteome</keyword>
<dbReference type="InterPro" id="IPR029047">
    <property type="entry name" value="HSP70_peptide-bd_sf"/>
</dbReference>
<name>A0A7T8GSD1_CALRO</name>
<protein>
    <submittedName>
        <fullName evidence="4">Heat shock 70 kDa protein 14</fullName>
    </submittedName>
</protein>
<dbReference type="SUPFAM" id="SSF100920">
    <property type="entry name" value="Heat shock protein 70kD (HSP70), peptide-binding domain"/>
    <property type="match status" value="1"/>
</dbReference>
<dbReference type="OrthoDB" id="29851at2759"/>
<dbReference type="Proteomes" id="UP000595437">
    <property type="component" value="Chromosome 16"/>
</dbReference>
<evidence type="ECO:0000256" key="1">
    <source>
        <dbReference type="ARBA" id="ARBA00007381"/>
    </source>
</evidence>
<dbReference type="EMBL" id="CP045905">
    <property type="protein sequence ID" value="QQP36943.1"/>
    <property type="molecule type" value="Genomic_DNA"/>
</dbReference>
<dbReference type="InterPro" id="IPR013126">
    <property type="entry name" value="Hsp_70_fam"/>
</dbReference>
<dbReference type="InterPro" id="IPR043129">
    <property type="entry name" value="ATPase_NBD"/>
</dbReference>
<dbReference type="AlphaFoldDB" id="A0A7T8GSD1"/>
<keyword evidence="4" id="KW-0346">Stress response</keyword>
<evidence type="ECO:0000256" key="3">
    <source>
        <dbReference type="ARBA" id="ARBA00022840"/>
    </source>
</evidence>
<gene>
    <name evidence="4" type="ORF">FKW44_022194</name>
</gene>
<dbReference type="PRINTS" id="PR00301">
    <property type="entry name" value="HEATSHOCK70"/>
</dbReference>
<evidence type="ECO:0000313" key="5">
    <source>
        <dbReference type="Proteomes" id="UP000595437"/>
    </source>
</evidence>
<dbReference type="PANTHER" id="PTHR45639">
    <property type="entry name" value="HSC70CB, ISOFORM G-RELATED"/>
    <property type="match status" value="1"/>
</dbReference>
<feature type="non-terminal residue" evidence="4">
    <location>
        <position position="377"/>
    </location>
</feature>
<keyword evidence="3" id="KW-0067">ATP-binding</keyword>
<keyword evidence="2" id="KW-0547">Nucleotide-binding</keyword>
<dbReference type="FunFam" id="3.90.640.10:FF:000021">
    <property type="entry name" value="Heat shock protein 14"/>
    <property type="match status" value="1"/>
</dbReference>
<evidence type="ECO:0000256" key="2">
    <source>
        <dbReference type="ARBA" id="ARBA00022741"/>
    </source>
</evidence>
<evidence type="ECO:0000313" key="4">
    <source>
        <dbReference type="EMBL" id="QQP36943.1"/>
    </source>
</evidence>
<dbReference type="GO" id="GO:0005524">
    <property type="term" value="F:ATP binding"/>
    <property type="evidence" value="ECO:0007669"/>
    <property type="project" value="UniProtKB-KW"/>
</dbReference>
<reference evidence="5" key="1">
    <citation type="submission" date="2021-01" db="EMBL/GenBank/DDBJ databases">
        <title>Caligus Genome Assembly.</title>
        <authorList>
            <person name="Gallardo-Escarate C."/>
        </authorList>
    </citation>
    <scope>NUCLEOTIDE SEQUENCE [LARGE SCALE GENOMIC DNA]</scope>
</reference>
<dbReference type="GO" id="GO:0140662">
    <property type="term" value="F:ATP-dependent protein folding chaperone"/>
    <property type="evidence" value="ECO:0007669"/>
    <property type="project" value="InterPro"/>
</dbReference>
<accession>A0A7T8GSD1</accession>
<dbReference type="Pfam" id="PF00012">
    <property type="entry name" value="HSP70"/>
    <property type="match status" value="1"/>
</dbReference>
<sequence>VTPDVIHGHLLKYILDIADSHSGEDDKDVVLTVPYSLSLEGRSLIANAAKKAGFNLLQMISEPAAACLAYDLGQADQHEVVLVYRVGGLGVEASLVRHTAGVYSILENVFEDDNTGGAAISACIVSYLANEFKKKYKVDPLESKRSVYKLENAAETVKHVLSTLETANCYIESLCEGIDFNHNLTRARFNNEISKLMPNLLRPIHGVLEKASIAIEKVNKVILVGGSCKIPAVLSGVLGLFPNAEVLNTIPSDEVMAIGAANQAALLTHPWSEPGKSFTLKALSGSLLFSRNGVQETLIPPLTPMPVRKSHHFNALDGKQLSITVSFVNDQGESFEISTEDSKISLSAHIYRDGHLHLALTDKKTNKCDQTTLEILS</sequence>
<comment type="similarity">
    <text evidence="1">Belongs to the heat shock protein 70 family.</text>
</comment>
<dbReference type="Gene3D" id="3.30.420.40">
    <property type="match status" value="2"/>
</dbReference>
<organism evidence="4 5">
    <name type="scientific">Caligus rogercresseyi</name>
    <name type="common">Sea louse</name>
    <dbReference type="NCBI Taxonomy" id="217165"/>
    <lineage>
        <taxon>Eukaryota</taxon>
        <taxon>Metazoa</taxon>
        <taxon>Ecdysozoa</taxon>
        <taxon>Arthropoda</taxon>
        <taxon>Crustacea</taxon>
        <taxon>Multicrustacea</taxon>
        <taxon>Hexanauplia</taxon>
        <taxon>Copepoda</taxon>
        <taxon>Siphonostomatoida</taxon>
        <taxon>Caligidae</taxon>
        <taxon>Caligus</taxon>
    </lineage>
</organism>
<dbReference type="Gene3D" id="3.90.640.10">
    <property type="entry name" value="Actin, Chain A, domain 4"/>
    <property type="match status" value="1"/>
</dbReference>